<proteinExistence type="predicted"/>
<evidence type="ECO:0000313" key="2">
    <source>
        <dbReference type="Proteomes" id="UP000178783"/>
    </source>
</evidence>
<dbReference type="AlphaFoldDB" id="A0A1F5SCL1"/>
<gene>
    <name evidence="1" type="ORF">A3H66_01870</name>
</gene>
<organism evidence="1 2">
    <name type="scientific">Candidatus Falkowbacteria bacterium RIFCSPLOWO2_02_FULL_45_21</name>
    <dbReference type="NCBI Taxonomy" id="1797989"/>
    <lineage>
        <taxon>Bacteria</taxon>
        <taxon>Candidatus Falkowiibacteriota</taxon>
    </lineage>
</organism>
<dbReference type="Proteomes" id="UP000178783">
    <property type="component" value="Unassembled WGS sequence"/>
</dbReference>
<dbReference type="STRING" id="1797989.A3H66_01870"/>
<reference evidence="1 2" key="1">
    <citation type="journal article" date="2016" name="Nat. Commun.">
        <title>Thousands of microbial genomes shed light on interconnected biogeochemical processes in an aquifer system.</title>
        <authorList>
            <person name="Anantharaman K."/>
            <person name="Brown C.T."/>
            <person name="Hug L.A."/>
            <person name="Sharon I."/>
            <person name="Castelle C.J."/>
            <person name="Probst A.J."/>
            <person name="Thomas B.C."/>
            <person name="Singh A."/>
            <person name="Wilkins M.J."/>
            <person name="Karaoz U."/>
            <person name="Brodie E.L."/>
            <person name="Williams K.H."/>
            <person name="Hubbard S.S."/>
            <person name="Banfield J.F."/>
        </authorList>
    </citation>
    <scope>NUCLEOTIDE SEQUENCE [LARGE SCALE GENOMIC DNA]</scope>
</reference>
<protein>
    <submittedName>
        <fullName evidence="1">Uncharacterized protein</fullName>
    </submittedName>
</protein>
<name>A0A1F5SCL1_9BACT</name>
<evidence type="ECO:0000313" key="1">
    <source>
        <dbReference type="EMBL" id="OGF24417.1"/>
    </source>
</evidence>
<accession>A0A1F5SCL1</accession>
<dbReference type="EMBL" id="MFFW01000019">
    <property type="protein sequence ID" value="OGF24417.1"/>
    <property type="molecule type" value="Genomic_DNA"/>
</dbReference>
<sequence>MYIPIIFGTDPISFPRIKGIASYVFDKVGRTGLKTEIIDAREADSTGGVANQETKKLIKSISLADGMIIVSPKSVKSLAGGLSMLPACFIVGSLKAFK</sequence>
<comment type="caution">
    <text evidence="1">The sequence shown here is derived from an EMBL/GenBank/DDBJ whole genome shotgun (WGS) entry which is preliminary data.</text>
</comment>